<reference evidence="2 3" key="1">
    <citation type="submission" date="2017-10" db="EMBL/GenBank/DDBJ databases">
        <title>Sedimentibacterium mangrovi gen. nov., sp. nov., a novel member of family Phyllobacteriacea isolated from mangrove sediment.</title>
        <authorList>
            <person name="Liao H."/>
            <person name="Tian Y."/>
        </authorList>
    </citation>
    <scope>NUCLEOTIDE SEQUENCE [LARGE SCALE GENOMIC DNA]</scope>
    <source>
        <strain evidence="2 3">X9-2-2</strain>
    </source>
</reference>
<dbReference type="PANTHER" id="PTHR14359">
    <property type="entry name" value="HOMO-OLIGOMERIC FLAVIN CONTAINING CYS DECARBOXYLASE FAMILY"/>
    <property type="match status" value="1"/>
</dbReference>
<dbReference type="Pfam" id="PF02441">
    <property type="entry name" value="Flavoprotein"/>
    <property type="match status" value="1"/>
</dbReference>
<dbReference type="EMBL" id="PDVP01000003">
    <property type="protein sequence ID" value="PHP67434.1"/>
    <property type="molecule type" value="Genomic_DNA"/>
</dbReference>
<dbReference type="InterPro" id="IPR003382">
    <property type="entry name" value="Flavoprotein"/>
</dbReference>
<dbReference type="PANTHER" id="PTHR14359:SF6">
    <property type="entry name" value="PHOSPHOPANTOTHENOYLCYSTEINE DECARBOXYLASE"/>
    <property type="match status" value="1"/>
</dbReference>
<accession>A0A2G1QPP0</accession>
<dbReference type="Gene3D" id="3.40.50.1950">
    <property type="entry name" value="Flavin prenyltransferase-like"/>
    <property type="match status" value="1"/>
</dbReference>
<dbReference type="GO" id="GO:0004633">
    <property type="term" value="F:phosphopantothenoylcysteine decarboxylase activity"/>
    <property type="evidence" value="ECO:0007669"/>
    <property type="project" value="TreeGrafter"/>
</dbReference>
<dbReference type="SUPFAM" id="SSF52507">
    <property type="entry name" value="Homo-oligomeric flavin-containing Cys decarboxylases, HFCD"/>
    <property type="match status" value="1"/>
</dbReference>
<proteinExistence type="predicted"/>
<dbReference type="OrthoDB" id="2395518at2"/>
<sequence>MPQQIDEILDSQILHHEGDHEGLDELIAADHLLVADDAASLLGLAEVARSSAPSFHLRPGQPQCGNLVVGCTGSVVTGLMAQTILSLRFSGFQEQLDVILTDTATRFVTREFIEAYGIRVWRDGFEQQDNLRVPHVALASSADLICVIPATADALDRIARSACNDLLSLTITASKAPVVLAPVMNGTMWNNAGVQRNIDRLRADGRYIIEPTLIFGAADFGRDAPPMYGGHGFLWSGPAGLMDALRTVALAA</sequence>
<gene>
    <name evidence="2" type="ORF">CSC94_06920</name>
</gene>
<dbReference type="InterPro" id="IPR036551">
    <property type="entry name" value="Flavin_trans-like"/>
</dbReference>
<protein>
    <recommendedName>
        <fullName evidence="1">Flavoprotein domain-containing protein</fullName>
    </recommendedName>
</protein>
<organism evidence="2 3">
    <name type="scientific">Zhengella mangrovi</name>
    <dbReference type="NCBI Taxonomy" id="1982044"/>
    <lineage>
        <taxon>Bacteria</taxon>
        <taxon>Pseudomonadati</taxon>
        <taxon>Pseudomonadota</taxon>
        <taxon>Alphaproteobacteria</taxon>
        <taxon>Hyphomicrobiales</taxon>
        <taxon>Notoacmeibacteraceae</taxon>
        <taxon>Zhengella</taxon>
    </lineage>
</organism>
<feature type="domain" description="Flavoprotein" evidence="1">
    <location>
        <begin position="66"/>
        <end position="201"/>
    </location>
</feature>
<dbReference type="RefSeq" id="WP_099305307.1">
    <property type="nucleotide sequence ID" value="NZ_PDVP01000003.1"/>
</dbReference>
<name>A0A2G1QPP0_9HYPH</name>
<dbReference type="AlphaFoldDB" id="A0A2G1QPP0"/>
<evidence type="ECO:0000259" key="1">
    <source>
        <dbReference type="Pfam" id="PF02441"/>
    </source>
</evidence>
<dbReference type="GO" id="GO:0071513">
    <property type="term" value="C:phosphopantothenoylcysteine decarboxylase complex"/>
    <property type="evidence" value="ECO:0007669"/>
    <property type="project" value="TreeGrafter"/>
</dbReference>
<evidence type="ECO:0000313" key="2">
    <source>
        <dbReference type="EMBL" id="PHP67434.1"/>
    </source>
</evidence>
<dbReference type="GO" id="GO:0015937">
    <property type="term" value="P:coenzyme A biosynthetic process"/>
    <property type="evidence" value="ECO:0007669"/>
    <property type="project" value="TreeGrafter"/>
</dbReference>
<keyword evidence="3" id="KW-1185">Reference proteome</keyword>
<dbReference type="GO" id="GO:0010181">
    <property type="term" value="F:FMN binding"/>
    <property type="evidence" value="ECO:0007669"/>
    <property type="project" value="TreeGrafter"/>
</dbReference>
<dbReference type="Proteomes" id="UP000221168">
    <property type="component" value="Unassembled WGS sequence"/>
</dbReference>
<evidence type="ECO:0000313" key="3">
    <source>
        <dbReference type="Proteomes" id="UP000221168"/>
    </source>
</evidence>
<comment type="caution">
    <text evidence="2">The sequence shown here is derived from an EMBL/GenBank/DDBJ whole genome shotgun (WGS) entry which is preliminary data.</text>
</comment>